<name>A0A2S3R1E6_VIBVL</name>
<dbReference type="EMBL" id="PDGH01000101">
    <property type="protein sequence ID" value="POB46938.1"/>
    <property type="molecule type" value="Genomic_DNA"/>
</dbReference>
<organism evidence="2 3">
    <name type="scientific">Vibrio vulnificus</name>
    <dbReference type="NCBI Taxonomy" id="672"/>
    <lineage>
        <taxon>Bacteria</taxon>
        <taxon>Pseudomonadati</taxon>
        <taxon>Pseudomonadota</taxon>
        <taxon>Gammaproteobacteria</taxon>
        <taxon>Vibrionales</taxon>
        <taxon>Vibrionaceae</taxon>
        <taxon>Vibrio</taxon>
    </lineage>
</organism>
<feature type="compositionally biased region" description="Acidic residues" evidence="1">
    <location>
        <begin position="264"/>
        <end position="278"/>
    </location>
</feature>
<gene>
    <name evidence="2" type="ORF">CRN52_12735</name>
</gene>
<accession>A0A2S3R1E6</accession>
<dbReference type="AlphaFoldDB" id="A0A2S3R1E6"/>
<comment type="caution">
    <text evidence="2">The sequence shown here is derived from an EMBL/GenBank/DDBJ whole genome shotgun (WGS) entry which is preliminary data.</text>
</comment>
<evidence type="ECO:0000313" key="2">
    <source>
        <dbReference type="EMBL" id="POB46938.1"/>
    </source>
</evidence>
<feature type="region of interest" description="Disordered" evidence="1">
    <location>
        <begin position="264"/>
        <end position="284"/>
    </location>
</feature>
<proteinExistence type="predicted"/>
<protein>
    <submittedName>
        <fullName evidence="2">Uncharacterized protein</fullName>
    </submittedName>
</protein>
<evidence type="ECO:0000256" key="1">
    <source>
        <dbReference type="SAM" id="MobiDB-lite"/>
    </source>
</evidence>
<reference evidence="2 3" key="1">
    <citation type="journal article" date="2018" name="Front. Microbiol.">
        <title>Phylogeny of Vibrio vulnificus from the Analysis of the Core-Genome: Implications for Intra-Species Taxonomy.</title>
        <authorList>
            <person name="Roig F.J."/>
            <person name="Gonzalez-Candelas F."/>
            <person name="Sanjuan E."/>
            <person name="Fouz B."/>
            <person name="Feil E.J."/>
            <person name="Llorens C."/>
            <person name="Baker-Austin C."/>
            <person name="Oliver J.D."/>
            <person name="Danin-Poleg Y."/>
            <person name="Gibas C.J."/>
            <person name="Kashi Y."/>
            <person name="Gulig P.A."/>
            <person name="Morrison S.S."/>
            <person name="Amaro C."/>
        </authorList>
    </citation>
    <scope>NUCLEOTIDE SEQUENCE [LARGE SCALE GENOMIC DNA]</scope>
    <source>
        <strain evidence="2 3">CECT4608</strain>
    </source>
</reference>
<dbReference type="RefSeq" id="WP_103200471.1">
    <property type="nucleotide sequence ID" value="NZ_PDGH01000101.1"/>
</dbReference>
<evidence type="ECO:0000313" key="3">
    <source>
        <dbReference type="Proteomes" id="UP000237466"/>
    </source>
</evidence>
<sequence>MEVIHSLTAQITKRVFSSSKYGIARCQDPIKNYVEFGLEPIVVVGVCHSQLPMNYRQYNYPDQDISLTALLENFWSRSFKAPFVGMGDIIGVPDKLIIDKRLEPGLKPEFFEWLNQVGVPFEFSNTKDRQFTAKTRFVQEYPYHLCFEDFKRYRTDDDSFNEEYPITLETLNADFNRPFEHFGIEQYPKHKREILCAQYPENHTRKKFAGRAPVIDFKPSLCNLKLSNSNDEETTSLHWHYAEPEKAQFGFLRIESVEQDSIDLDDDDIDVGSTDAEDGSEKDRVDDLSLHWRQRFNEQETLLDQTMEDPRSGRPLNRWLVTLDSVEGWWGEGYVVHTGIPAFVCSWGWVTPLEAQAMASSISINAKESLAVCFTHPLSENSLFEDDQYPSLMHQAVTAVYEYLLAINSESTHAE</sequence>
<dbReference type="Proteomes" id="UP000237466">
    <property type="component" value="Unassembled WGS sequence"/>
</dbReference>